<feature type="transmembrane region" description="Helical" evidence="5">
    <location>
        <begin position="28"/>
        <end position="47"/>
    </location>
</feature>
<evidence type="ECO:0000313" key="7">
    <source>
        <dbReference type="EMBL" id="WFD10735.1"/>
    </source>
</evidence>
<feature type="transmembrane region" description="Helical" evidence="5">
    <location>
        <begin position="218"/>
        <end position="238"/>
    </location>
</feature>
<keyword evidence="2 5" id="KW-0812">Transmembrane</keyword>
<feature type="transmembrane region" description="Helical" evidence="5">
    <location>
        <begin position="184"/>
        <end position="209"/>
    </location>
</feature>
<name>A0ABY8EFV7_9FIRM</name>
<keyword evidence="3 5" id="KW-1133">Transmembrane helix</keyword>
<organism evidence="7 8">
    <name type="scientific">Tepidibacter hydrothermalis</name>
    <dbReference type="NCBI Taxonomy" id="3036126"/>
    <lineage>
        <taxon>Bacteria</taxon>
        <taxon>Bacillati</taxon>
        <taxon>Bacillota</taxon>
        <taxon>Clostridia</taxon>
        <taxon>Peptostreptococcales</taxon>
        <taxon>Peptostreptococcaceae</taxon>
        <taxon>Tepidibacter</taxon>
    </lineage>
</organism>
<protein>
    <submittedName>
        <fullName evidence="7">Cation:proton antiporter</fullName>
    </submittedName>
</protein>
<proteinExistence type="predicted"/>
<keyword evidence="4 5" id="KW-0472">Membrane</keyword>
<comment type="subcellular location">
    <subcellularLocation>
        <location evidence="1">Membrane</location>
        <topology evidence="1">Multi-pass membrane protein</topology>
    </subcellularLocation>
</comment>
<feature type="transmembrane region" description="Helical" evidence="5">
    <location>
        <begin position="288"/>
        <end position="306"/>
    </location>
</feature>
<evidence type="ECO:0000313" key="8">
    <source>
        <dbReference type="Proteomes" id="UP001222800"/>
    </source>
</evidence>
<dbReference type="PANTHER" id="PTHR43021">
    <property type="entry name" value="NA(+)/H(+) ANTIPORTER-RELATED"/>
    <property type="match status" value="1"/>
</dbReference>
<dbReference type="InterPro" id="IPR006153">
    <property type="entry name" value="Cation/H_exchanger_TM"/>
</dbReference>
<evidence type="ECO:0000256" key="3">
    <source>
        <dbReference type="ARBA" id="ARBA00022989"/>
    </source>
</evidence>
<feature type="transmembrane region" description="Helical" evidence="5">
    <location>
        <begin position="327"/>
        <end position="346"/>
    </location>
</feature>
<evidence type="ECO:0000256" key="2">
    <source>
        <dbReference type="ARBA" id="ARBA00022692"/>
    </source>
</evidence>
<feature type="transmembrane region" description="Helical" evidence="5">
    <location>
        <begin position="358"/>
        <end position="377"/>
    </location>
</feature>
<evidence type="ECO:0000256" key="4">
    <source>
        <dbReference type="ARBA" id="ARBA00023136"/>
    </source>
</evidence>
<dbReference type="Gene3D" id="1.20.1530.20">
    <property type="match status" value="1"/>
</dbReference>
<feature type="domain" description="Cation/H+ exchanger transmembrane" evidence="6">
    <location>
        <begin position="12"/>
        <end position="370"/>
    </location>
</feature>
<accession>A0ABY8EFV7</accession>
<evidence type="ECO:0000256" key="5">
    <source>
        <dbReference type="SAM" id="Phobius"/>
    </source>
</evidence>
<feature type="transmembrane region" description="Helical" evidence="5">
    <location>
        <begin position="86"/>
        <end position="108"/>
    </location>
</feature>
<dbReference type="Proteomes" id="UP001222800">
    <property type="component" value="Chromosome"/>
</dbReference>
<evidence type="ECO:0000256" key="1">
    <source>
        <dbReference type="ARBA" id="ARBA00004141"/>
    </source>
</evidence>
<sequence length="399" mass="41696">MGDFISLALALIFGVLLGKAMNKMNMPAVGGYIIAGLIIGVSGFNIVNEQVIEELSFISDVALGIIAFNIGSEFKIQEMKKLGKNIFIIAFCEAMGAFVLVTGIMLALGQDMPTALILGSISSATAPAATVMVLKEYKARGPLTSTLLGVVAVDDAISLMIYAVSASIAKVFLKHEVLTVSKVIIHPITEIVLSIGVGGLIGIVLCYLLKGAKNESEVLTFVIGSIVLIVGVALQFNLSPLLCAMATGIMVTNVSSKANKAFNILEKWSPPVTAAFFTLAGSRLDVSLIPKIGLLGVMYLLFRIVGKVGGASFGATISKAPAQVKKYIGLGLLSQVGVAIGLAITVGREFPGTPLGEIVITILMATTIITEIIGPVATKMAIKKADESSVLREVIKDVN</sequence>
<dbReference type="PANTHER" id="PTHR43021:SF2">
    <property type="entry name" value="CATION_H+ EXCHANGER DOMAIN-CONTAINING PROTEIN"/>
    <property type="match status" value="1"/>
</dbReference>
<dbReference type="RefSeq" id="WP_277732702.1">
    <property type="nucleotide sequence ID" value="NZ_CP120733.1"/>
</dbReference>
<reference evidence="7 8" key="1">
    <citation type="submission" date="2023-03" db="EMBL/GenBank/DDBJ databases">
        <title>Complete genome sequence of Tepidibacter sp. SWIR-1, isolated from a deep-sea hydrothermal vent.</title>
        <authorList>
            <person name="Li X."/>
        </authorList>
    </citation>
    <scope>NUCLEOTIDE SEQUENCE [LARGE SCALE GENOMIC DNA]</scope>
    <source>
        <strain evidence="7 8">SWIR-1</strain>
    </source>
</reference>
<feature type="transmembrane region" description="Helical" evidence="5">
    <location>
        <begin position="146"/>
        <end position="164"/>
    </location>
</feature>
<dbReference type="InterPro" id="IPR038770">
    <property type="entry name" value="Na+/solute_symporter_sf"/>
</dbReference>
<gene>
    <name evidence="7" type="ORF">P4S50_01280</name>
</gene>
<dbReference type="EMBL" id="CP120733">
    <property type="protein sequence ID" value="WFD10735.1"/>
    <property type="molecule type" value="Genomic_DNA"/>
</dbReference>
<dbReference type="Pfam" id="PF00999">
    <property type="entry name" value="Na_H_Exchanger"/>
    <property type="match status" value="1"/>
</dbReference>
<evidence type="ECO:0000259" key="6">
    <source>
        <dbReference type="Pfam" id="PF00999"/>
    </source>
</evidence>
<keyword evidence="8" id="KW-1185">Reference proteome</keyword>
<feature type="transmembrane region" description="Helical" evidence="5">
    <location>
        <begin position="114"/>
        <end position="134"/>
    </location>
</feature>